<gene>
    <name evidence="2" type="ORF">PanWU01x14_214180</name>
</gene>
<evidence type="ECO:0000313" key="3">
    <source>
        <dbReference type="Proteomes" id="UP000237105"/>
    </source>
</evidence>
<dbReference type="Proteomes" id="UP000237105">
    <property type="component" value="Unassembled WGS sequence"/>
</dbReference>
<protein>
    <recommendedName>
        <fullName evidence="4">Secreted protein</fullName>
    </recommendedName>
</protein>
<reference evidence="3" key="1">
    <citation type="submission" date="2016-06" db="EMBL/GenBank/DDBJ databases">
        <title>Parallel loss of symbiosis genes in relatives of nitrogen-fixing non-legume Parasponia.</title>
        <authorList>
            <person name="Van Velzen R."/>
            <person name="Holmer R."/>
            <person name="Bu F."/>
            <person name="Rutten L."/>
            <person name="Van Zeijl A."/>
            <person name="Liu W."/>
            <person name="Santuari L."/>
            <person name="Cao Q."/>
            <person name="Sharma T."/>
            <person name="Shen D."/>
            <person name="Roswanjaya Y."/>
            <person name="Wardhani T."/>
            <person name="Kalhor M.S."/>
            <person name="Jansen J."/>
            <person name="Van den Hoogen J."/>
            <person name="Gungor B."/>
            <person name="Hartog M."/>
            <person name="Hontelez J."/>
            <person name="Verver J."/>
            <person name="Yang W.-C."/>
            <person name="Schijlen E."/>
            <person name="Repin R."/>
            <person name="Schilthuizen M."/>
            <person name="Schranz E."/>
            <person name="Heidstra R."/>
            <person name="Miyata K."/>
            <person name="Fedorova E."/>
            <person name="Kohlen W."/>
            <person name="Bisseling T."/>
            <person name="Smit S."/>
            <person name="Geurts R."/>
        </authorList>
    </citation>
    <scope>NUCLEOTIDE SEQUENCE [LARGE SCALE GENOMIC DNA]</scope>
    <source>
        <strain evidence="3">cv. WU1-14</strain>
    </source>
</reference>
<evidence type="ECO:0008006" key="4">
    <source>
        <dbReference type="Google" id="ProtNLM"/>
    </source>
</evidence>
<sequence>MRPTPSRLQDRMLLWLSLATIATIAVESLNSASTQTRVGLTCSFESLDIRSSVDRPRMGRWNSRTCIVDRSE</sequence>
<dbReference type="EMBL" id="JXTB01000229">
    <property type="protein sequence ID" value="PON51718.1"/>
    <property type="molecule type" value="Genomic_DNA"/>
</dbReference>
<feature type="signal peptide" evidence="1">
    <location>
        <begin position="1"/>
        <end position="28"/>
    </location>
</feature>
<keyword evidence="1" id="KW-0732">Signal</keyword>
<dbReference type="AlphaFoldDB" id="A0A2P5BSF4"/>
<evidence type="ECO:0000313" key="2">
    <source>
        <dbReference type="EMBL" id="PON51718.1"/>
    </source>
</evidence>
<feature type="chain" id="PRO_5015144591" description="Secreted protein" evidence="1">
    <location>
        <begin position="29"/>
        <end position="72"/>
    </location>
</feature>
<proteinExistence type="predicted"/>
<name>A0A2P5BSF4_PARAD</name>
<comment type="caution">
    <text evidence="2">The sequence shown here is derived from an EMBL/GenBank/DDBJ whole genome shotgun (WGS) entry which is preliminary data.</text>
</comment>
<organism evidence="2 3">
    <name type="scientific">Parasponia andersonii</name>
    <name type="common">Sponia andersonii</name>
    <dbReference type="NCBI Taxonomy" id="3476"/>
    <lineage>
        <taxon>Eukaryota</taxon>
        <taxon>Viridiplantae</taxon>
        <taxon>Streptophyta</taxon>
        <taxon>Embryophyta</taxon>
        <taxon>Tracheophyta</taxon>
        <taxon>Spermatophyta</taxon>
        <taxon>Magnoliopsida</taxon>
        <taxon>eudicotyledons</taxon>
        <taxon>Gunneridae</taxon>
        <taxon>Pentapetalae</taxon>
        <taxon>rosids</taxon>
        <taxon>fabids</taxon>
        <taxon>Rosales</taxon>
        <taxon>Cannabaceae</taxon>
        <taxon>Parasponia</taxon>
    </lineage>
</organism>
<evidence type="ECO:0000256" key="1">
    <source>
        <dbReference type="SAM" id="SignalP"/>
    </source>
</evidence>
<keyword evidence="3" id="KW-1185">Reference proteome</keyword>
<accession>A0A2P5BSF4</accession>